<gene>
    <name evidence="2" type="ORF">KIN20_017017</name>
</gene>
<dbReference type="Proteomes" id="UP001196413">
    <property type="component" value="Unassembled WGS sequence"/>
</dbReference>
<evidence type="ECO:0000313" key="3">
    <source>
        <dbReference type="Proteomes" id="UP001196413"/>
    </source>
</evidence>
<dbReference type="EMBL" id="JAHQIW010003401">
    <property type="protein sequence ID" value="KAJ1358555.1"/>
    <property type="molecule type" value="Genomic_DNA"/>
</dbReference>
<organism evidence="2 3">
    <name type="scientific">Parelaphostrongylus tenuis</name>
    <name type="common">Meningeal worm</name>
    <dbReference type="NCBI Taxonomy" id="148309"/>
    <lineage>
        <taxon>Eukaryota</taxon>
        <taxon>Metazoa</taxon>
        <taxon>Ecdysozoa</taxon>
        <taxon>Nematoda</taxon>
        <taxon>Chromadorea</taxon>
        <taxon>Rhabditida</taxon>
        <taxon>Rhabditina</taxon>
        <taxon>Rhabditomorpha</taxon>
        <taxon>Strongyloidea</taxon>
        <taxon>Metastrongylidae</taxon>
        <taxon>Parelaphostrongylus</taxon>
    </lineage>
</organism>
<proteinExistence type="predicted"/>
<reference evidence="2" key="1">
    <citation type="submission" date="2021-06" db="EMBL/GenBank/DDBJ databases">
        <title>Parelaphostrongylus tenuis whole genome reference sequence.</title>
        <authorList>
            <person name="Garwood T.J."/>
            <person name="Larsen P.A."/>
            <person name="Fountain-Jones N.M."/>
            <person name="Garbe J.R."/>
            <person name="Macchietto M.G."/>
            <person name="Kania S.A."/>
            <person name="Gerhold R.W."/>
            <person name="Richards J.E."/>
            <person name="Wolf T.M."/>
        </authorList>
    </citation>
    <scope>NUCLEOTIDE SEQUENCE</scope>
    <source>
        <strain evidence="2">MNPRO001-30</strain>
        <tissue evidence="2">Meninges</tissue>
    </source>
</reference>
<accession>A0AAD5QR56</accession>
<feature type="region of interest" description="Disordered" evidence="1">
    <location>
        <begin position="1"/>
        <end position="182"/>
    </location>
</feature>
<dbReference type="AlphaFoldDB" id="A0AAD5QR56"/>
<feature type="compositionally biased region" description="Basic residues" evidence="1">
    <location>
        <begin position="158"/>
        <end position="176"/>
    </location>
</feature>
<keyword evidence="3" id="KW-1185">Reference proteome</keyword>
<feature type="compositionally biased region" description="Low complexity" evidence="1">
    <location>
        <begin position="106"/>
        <end position="122"/>
    </location>
</feature>
<name>A0AAD5QR56_PARTN</name>
<feature type="compositionally biased region" description="Low complexity" evidence="1">
    <location>
        <begin position="26"/>
        <end position="38"/>
    </location>
</feature>
<protein>
    <submittedName>
        <fullName evidence="2">Uncharacterized protein</fullName>
    </submittedName>
</protein>
<feature type="compositionally biased region" description="Basic and acidic residues" evidence="1">
    <location>
        <begin position="56"/>
        <end position="73"/>
    </location>
</feature>
<sequence length="182" mass="20233">MVLTRTRSSSKSDDNALSSGVETIETSTLSSVVPLSVPIDSTSEDLVAPPCNVDIEGGKTRQSSEKPRNDDSLPKTPRRRTIAKRSSMARKSVRNEDCDMPLSTDESQSTASVEETEVSSQEGPIMGKSKSCLAKTPTRSRKRQRSTSNQSSPARITRSMRKSWLRQSQRRSKTRYNTRMFS</sequence>
<evidence type="ECO:0000313" key="2">
    <source>
        <dbReference type="EMBL" id="KAJ1358555.1"/>
    </source>
</evidence>
<comment type="caution">
    <text evidence="2">The sequence shown here is derived from an EMBL/GenBank/DDBJ whole genome shotgun (WGS) entry which is preliminary data.</text>
</comment>
<evidence type="ECO:0000256" key="1">
    <source>
        <dbReference type="SAM" id="MobiDB-lite"/>
    </source>
</evidence>
<feature type="compositionally biased region" description="Basic residues" evidence="1">
    <location>
        <begin position="76"/>
        <end position="92"/>
    </location>
</feature>